<gene>
    <name evidence="1" type="ORF">OLC1_LOCUS9049</name>
</gene>
<organism evidence="1 2">
    <name type="scientific">Oldenlandia corymbosa var. corymbosa</name>
    <dbReference type="NCBI Taxonomy" id="529605"/>
    <lineage>
        <taxon>Eukaryota</taxon>
        <taxon>Viridiplantae</taxon>
        <taxon>Streptophyta</taxon>
        <taxon>Embryophyta</taxon>
        <taxon>Tracheophyta</taxon>
        <taxon>Spermatophyta</taxon>
        <taxon>Magnoliopsida</taxon>
        <taxon>eudicotyledons</taxon>
        <taxon>Gunneridae</taxon>
        <taxon>Pentapetalae</taxon>
        <taxon>asterids</taxon>
        <taxon>lamiids</taxon>
        <taxon>Gentianales</taxon>
        <taxon>Rubiaceae</taxon>
        <taxon>Rubioideae</taxon>
        <taxon>Spermacoceae</taxon>
        <taxon>Hedyotis-Oldenlandia complex</taxon>
        <taxon>Oldenlandia</taxon>
    </lineage>
</organism>
<dbReference type="Proteomes" id="UP001161247">
    <property type="component" value="Chromosome 3"/>
</dbReference>
<reference evidence="1" key="1">
    <citation type="submission" date="2023-03" db="EMBL/GenBank/DDBJ databases">
        <authorList>
            <person name="Julca I."/>
        </authorList>
    </citation>
    <scope>NUCLEOTIDE SEQUENCE</scope>
</reference>
<protein>
    <submittedName>
        <fullName evidence="1">OLC1v1035681C1</fullName>
    </submittedName>
</protein>
<name>A0AAV1CWQ4_OLDCO</name>
<dbReference type="EMBL" id="OX459120">
    <property type="protein sequence ID" value="CAI9098942.1"/>
    <property type="molecule type" value="Genomic_DNA"/>
</dbReference>
<evidence type="ECO:0000313" key="2">
    <source>
        <dbReference type="Proteomes" id="UP001161247"/>
    </source>
</evidence>
<accession>A0AAV1CWQ4</accession>
<proteinExistence type="predicted"/>
<dbReference type="AlphaFoldDB" id="A0AAV1CWQ4"/>
<evidence type="ECO:0000313" key="1">
    <source>
        <dbReference type="EMBL" id="CAI9098942.1"/>
    </source>
</evidence>
<sequence>MARLPEVNVCIPEGPPFREYRPKVIFFGVWCGDICLITLKEPMSLLFDVFAMELDYLRWNVRYSLDLSPLSNLYPSMVLEERDRYNDWFRYKFSVLSYCVDEEREKPKLLISLPGKTISCDMNGMIVKEIADVVLESTRYEQKDLPRFRWLEALEHVETLAPV</sequence>
<keyword evidence="2" id="KW-1185">Reference proteome</keyword>